<dbReference type="RefSeq" id="XP_060440557.1">
    <property type="nucleotide sequence ID" value="XM_060594176.1"/>
</dbReference>
<evidence type="ECO:0000256" key="7">
    <source>
        <dbReference type="ARBA" id="ARBA00023242"/>
    </source>
</evidence>
<keyword evidence="6" id="KW-0804">Transcription</keyword>
<evidence type="ECO:0000256" key="5">
    <source>
        <dbReference type="ARBA" id="ARBA00023015"/>
    </source>
</evidence>
<evidence type="ECO:0000256" key="6">
    <source>
        <dbReference type="ARBA" id="ARBA00023163"/>
    </source>
</evidence>
<evidence type="ECO:0000256" key="3">
    <source>
        <dbReference type="ARBA" id="ARBA00022771"/>
    </source>
</evidence>
<dbReference type="Pfam" id="PF12171">
    <property type="entry name" value="zf-C2H2_jaz"/>
    <property type="match status" value="1"/>
</dbReference>
<dbReference type="PANTHER" id="PTHR46179">
    <property type="entry name" value="ZINC FINGER PROTEIN"/>
    <property type="match status" value="1"/>
</dbReference>
<dbReference type="EMBL" id="JAHMHQ010000024">
    <property type="protein sequence ID" value="KAK1624562.1"/>
    <property type="molecule type" value="Genomic_DNA"/>
</dbReference>
<comment type="subcellular location">
    <subcellularLocation>
        <location evidence="1">Nucleus</location>
    </subcellularLocation>
</comment>
<dbReference type="Pfam" id="PF12874">
    <property type="entry name" value="zf-met"/>
    <property type="match status" value="1"/>
</dbReference>
<dbReference type="InterPro" id="IPR022755">
    <property type="entry name" value="Znf_C2H2_jaz"/>
</dbReference>
<keyword evidence="10" id="KW-1185">Reference proteome</keyword>
<feature type="domain" description="C2H2-type" evidence="8">
    <location>
        <begin position="34"/>
        <end position="56"/>
    </location>
</feature>
<reference evidence="9" key="1">
    <citation type="submission" date="2021-06" db="EMBL/GenBank/DDBJ databases">
        <title>Comparative genomics, transcriptomics and evolutionary studies reveal genomic signatures of adaptation to plant cell wall in hemibiotrophic fungi.</title>
        <authorList>
            <consortium name="DOE Joint Genome Institute"/>
            <person name="Baroncelli R."/>
            <person name="Diaz J.F."/>
            <person name="Benocci T."/>
            <person name="Peng M."/>
            <person name="Battaglia E."/>
            <person name="Haridas S."/>
            <person name="Andreopoulos W."/>
            <person name="Labutti K."/>
            <person name="Pangilinan J."/>
            <person name="Floch G.L."/>
            <person name="Makela M.R."/>
            <person name="Henrissat B."/>
            <person name="Grigoriev I.V."/>
            <person name="Crouch J.A."/>
            <person name="De Vries R.P."/>
            <person name="Sukno S.A."/>
            <person name="Thon M.R."/>
        </authorList>
    </citation>
    <scope>NUCLEOTIDE SEQUENCE</scope>
    <source>
        <strain evidence="9">CBS 102054</strain>
    </source>
</reference>
<evidence type="ECO:0000256" key="2">
    <source>
        <dbReference type="ARBA" id="ARBA00022723"/>
    </source>
</evidence>
<dbReference type="PROSITE" id="PS00028">
    <property type="entry name" value="ZINC_FINGER_C2H2_1"/>
    <property type="match status" value="3"/>
</dbReference>
<gene>
    <name evidence="9" type="ORF">BDP81DRAFT_464683</name>
</gene>
<keyword evidence="5" id="KW-0805">Transcription regulation</keyword>
<name>A0AAI9ZHU6_9PEZI</name>
<protein>
    <recommendedName>
        <fullName evidence="8">C2H2-type domain-containing protein</fullName>
    </recommendedName>
</protein>
<evidence type="ECO:0000313" key="10">
    <source>
        <dbReference type="Proteomes" id="UP001243989"/>
    </source>
</evidence>
<feature type="domain" description="C2H2-type" evidence="8">
    <location>
        <begin position="69"/>
        <end position="92"/>
    </location>
</feature>
<dbReference type="GO" id="GO:0008270">
    <property type="term" value="F:zinc ion binding"/>
    <property type="evidence" value="ECO:0007669"/>
    <property type="project" value="UniProtKB-KW"/>
</dbReference>
<dbReference type="GO" id="GO:0005634">
    <property type="term" value="C:nucleus"/>
    <property type="evidence" value="ECO:0007669"/>
    <property type="project" value="UniProtKB-SubCell"/>
</dbReference>
<feature type="domain" description="C2H2-type" evidence="8">
    <location>
        <begin position="179"/>
        <end position="201"/>
    </location>
</feature>
<keyword evidence="7" id="KW-0539">Nucleus</keyword>
<proteinExistence type="predicted"/>
<keyword evidence="3" id="KW-0863">Zinc-finger</keyword>
<keyword evidence="4" id="KW-0862">Zinc</keyword>
<dbReference type="GO" id="GO:0006357">
    <property type="term" value="P:regulation of transcription by RNA polymerase II"/>
    <property type="evidence" value="ECO:0007669"/>
    <property type="project" value="TreeGrafter"/>
</dbReference>
<dbReference type="PANTHER" id="PTHR46179:SF13">
    <property type="entry name" value="C2H2-TYPE DOMAIN-CONTAINING PROTEIN"/>
    <property type="match status" value="1"/>
</dbReference>
<dbReference type="InterPro" id="IPR036236">
    <property type="entry name" value="Znf_C2H2_sf"/>
</dbReference>
<dbReference type="AlphaFoldDB" id="A0AAI9ZHU6"/>
<comment type="caution">
    <text evidence="9">The sequence shown here is derived from an EMBL/GenBank/DDBJ whole genome shotgun (WGS) entry which is preliminary data.</text>
</comment>
<dbReference type="Gene3D" id="3.30.160.60">
    <property type="entry name" value="Classic Zinc Finger"/>
    <property type="match status" value="1"/>
</dbReference>
<keyword evidence="2" id="KW-0479">Metal-binding</keyword>
<accession>A0AAI9ZHU6</accession>
<dbReference type="InterPro" id="IPR013087">
    <property type="entry name" value="Znf_C2H2_type"/>
</dbReference>
<sequence length="256" mass="29160">MNFACITCLQTWPSWRSRDQHVAAKSHRAPQFECDTCDRYCKSQQAIEQHMTALNHWADSSSDGPEYYCDYDSCSEVLDDEDALREHDIKMHRNSKVHRGKNASCLFCHSLYVTVAGVFHHLEQGGCEKAPLTRLGVYQVVKRRDPNCVLAKRLLEWTVQVSLEATAESWDPVTETLNCSLCSGRFADLESLNQHLKSPKHQQNLYHCPKPGCRREFSTLAAVTSHLESESCNFMTFEAVQETAARIFNPGRMISL</sequence>
<dbReference type="SUPFAM" id="SSF57667">
    <property type="entry name" value="beta-beta-alpha zinc fingers"/>
    <property type="match status" value="1"/>
</dbReference>
<evidence type="ECO:0000256" key="4">
    <source>
        <dbReference type="ARBA" id="ARBA00022833"/>
    </source>
</evidence>
<dbReference type="SMART" id="SM00355">
    <property type="entry name" value="ZnF_C2H2"/>
    <property type="match status" value="5"/>
</dbReference>
<dbReference type="Proteomes" id="UP001243989">
    <property type="component" value="Unassembled WGS sequence"/>
</dbReference>
<evidence type="ECO:0000256" key="1">
    <source>
        <dbReference type="ARBA" id="ARBA00004123"/>
    </source>
</evidence>
<organism evidence="9 10">
    <name type="scientific">Colletotrichum phormii</name>
    <dbReference type="NCBI Taxonomy" id="359342"/>
    <lineage>
        <taxon>Eukaryota</taxon>
        <taxon>Fungi</taxon>
        <taxon>Dikarya</taxon>
        <taxon>Ascomycota</taxon>
        <taxon>Pezizomycotina</taxon>
        <taxon>Sordariomycetes</taxon>
        <taxon>Hypocreomycetidae</taxon>
        <taxon>Glomerellales</taxon>
        <taxon>Glomerellaceae</taxon>
        <taxon>Colletotrichum</taxon>
        <taxon>Colletotrichum acutatum species complex</taxon>
    </lineage>
</organism>
<dbReference type="InterPro" id="IPR051061">
    <property type="entry name" value="Zinc_finger_trans_reg"/>
</dbReference>
<dbReference type="GeneID" id="85479038"/>
<evidence type="ECO:0000259" key="8">
    <source>
        <dbReference type="PROSITE" id="PS00028"/>
    </source>
</evidence>
<evidence type="ECO:0000313" key="9">
    <source>
        <dbReference type="EMBL" id="KAK1624562.1"/>
    </source>
</evidence>